<dbReference type="InterPro" id="IPR029058">
    <property type="entry name" value="AB_hydrolase_fold"/>
</dbReference>
<dbReference type="PROSITE" id="PS51257">
    <property type="entry name" value="PROKAR_LIPOPROTEIN"/>
    <property type="match status" value="1"/>
</dbReference>
<accession>A0ABQ6NTY3</accession>
<comment type="caution">
    <text evidence="4">The sequence shown here is derived from an EMBL/GenBank/DDBJ whole genome shotgun (WGS) entry which is preliminary data.</text>
</comment>
<dbReference type="PANTHER" id="PTHR12277:SF81">
    <property type="entry name" value="PROTEIN ABHD13"/>
    <property type="match status" value="1"/>
</dbReference>
<dbReference type="EMBL" id="BTCL01000020">
    <property type="protein sequence ID" value="GMK47429.1"/>
    <property type="molecule type" value="Genomic_DNA"/>
</dbReference>
<dbReference type="Pfam" id="PF12146">
    <property type="entry name" value="Hydrolase_4"/>
    <property type="match status" value="1"/>
</dbReference>
<sequence length="307" mass="33187">MYKKRDSRVKTLLIPLLIVMLLSTFGCAAEQFGIESENQSSPHTLTLSETPLNTNSEADPPLESANPSVSYETSWPDRTVKTENGYLVNSCVPEELREHATTLKARDNTYLSALVLGSGSDGILLAHEQGYSICSFLEVGTKLADQGYLVVIPEYRSHGASQITENTESIDLDAEAALDELTRQGAKRIFLAGASCGGTTAIIAGARQDLPIQGLLILSSPAQCGPTLDAIPSVKKIKAPSLFVVSPGDMQGAVEKHVRKLYEASGAEHKELIIDESGFHGTDMFKLDEHGDKLQTKIIKFINAAFH</sequence>
<evidence type="ECO:0000256" key="2">
    <source>
        <dbReference type="SAM" id="SignalP"/>
    </source>
</evidence>
<keyword evidence="2" id="KW-0732">Signal</keyword>
<dbReference type="PANTHER" id="PTHR12277">
    <property type="entry name" value="ALPHA/BETA HYDROLASE DOMAIN-CONTAINING PROTEIN"/>
    <property type="match status" value="1"/>
</dbReference>
<dbReference type="InterPro" id="IPR022742">
    <property type="entry name" value="Hydrolase_4"/>
</dbReference>
<feature type="signal peptide" evidence="2">
    <location>
        <begin position="1"/>
        <end position="28"/>
    </location>
</feature>
<dbReference type="Gene3D" id="3.40.50.1820">
    <property type="entry name" value="alpha/beta hydrolase"/>
    <property type="match status" value="1"/>
</dbReference>
<dbReference type="Proteomes" id="UP001285921">
    <property type="component" value="Unassembled WGS sequence"/>
</dbReference>
<gene>
    <name evidence="4" type="ORF">PghCCS26_45590</name>
</gene>
<keyword evidence="5" id="KW-1185">Reference proteome</keyword>
<organism evidence="4 5">
    <name type="scientific">Paenibacillus glycanilyticus</name>
    <dbReference type="NCBI Taxonomy" id="126569"/>
    <lineage>
        <taxon>Bacteria</taxon>
        <taxon>Bacillati</taxon>
        <taxon>Bacillota</taxon>
        <taxon>Bacilli</taxon>
        <taxon>Bacillales</taxon>
        <taxon>Paenibacillaceae</taxon>
        <taxon>Paenibacillus</taxon>
    </lineage>
</organism>
<evidence type="ECO:0000313" key="4">
    <source>
        <dbReference type="EMBL" id="GMK47429.1"/>
    </source>
</evidence>
<feature type="chain" id="PRO_5045080457" description="Serine aminopeptidase S33 domain-containing protein" evidence="2">
    <location>
        <begin position="29"/>
        <end position="307"/>
    </location>
</feature>
<dbReference type="RefSeq" id="WP_317981389.1">
    <property type="nucleotide sequence ID" value="NZ_BTCL01000020.1"/>
</dbReference>
<reference evidence="4 5" key="1">
    <citation type="submission" date="2023-05" db="EMBL/GenBank/DDBJ databases">
        <title>Draft genome of Paenibacillus sp. CCS26.</title>
        <authorList>
            <person name="Akita H."/>
            <person name="Shinto Y."/>
            <person name="Kimura Z."/>
        </authorList>
    </citation>
    <scope>NUCLEOTIDE SEQUENCE [LARGE SCALE GENOMIC DNA]</scope>
    <source>
        <strain evidence="4 5">CCS26</strain>
    </source>
</reference>
<feature type="compositionally biased region" description="Polar residues" evidence="1">
    <location>
        <begin position="38"/>
        <end position="57"/>
    </location>
</feature>
<feature type="domain" description="Serine aminopeptidase S33" evidence="3">
    <location>
        <begin position="123"/>
        <end position="223"/>
    </location>
</feature>
<dbReference type="SUPFAM" id="SSF53474">
    <property type="entry name" value="alpha/beta-Hydrolases"/>
    <property type="match status" value="1"/>
</dbReference>
<feature type="region of interest" description="Disordered" evidence="1">
    <location>
        <begin position="38"/>
        <end position="75"/>
    </location>
</feature>
<protein>
    <recommendedName>
        <fullName evidence="3">Serine aminopeptidase S33 domain-containing protein</fullName>
    </recommendedName>
</protein>
<name>A0ABQ6NTY3_9BACL</name>
<evidence type="ECO:0000313" key="5">
    <source>
        <dbReference type="Proteomes" id="UP001285921"/>
    </source>
</evidence>
<proteinExistence type="predicted"/>
<evidence type="ECO:0000256" key="1">
    <source>
        <dbReference type="SAM" id="MobiDB-lite"/>
    </source>
</evidence>
<evidence type="ECO:0000259" key="3">
    <source>
        <dbReference type="Pfam" id="PF12146"/>
    </source>
</evidence>